<evidence type="ECO:0008006" key="3">
    <source>
        <dbReference type="Google" id="ProtNLM"/>
    </source>
</evidence>
<organism evidence="1 2">
    <name type="scientific">Altericroceibacterium indicum</name>
    <dbReference type="NCBI Taxonomy" id="374177"/>
    <lineage>
        <taxon>Bacteria</taxon>
        <taxon>Pseudomonadati</taxon>
        <taxon>Pseudomonadota</taxon>
        <taxon>Alphaproteobacteria</taxon>
        <taxon>Sphingomonadales</taxon>
        <taxon>Erythrobacteraceae</taxon>
        <taxon>Altericroceibacterium</taxon>
    </lineage>
</organism>
<dbReference type="PROSITE" id="PS51257">
    <property type="entry name" value="PROKAR_LIPOPROTEIN"/>
    <property type="match status" value="1"/>
</dbReference>
<proteinExistence type="predicted"/>
<comment type="caution">
    <text evidence="1">The sequence shown here is derived from an EMBL/GenBank/DDBJ whole genome shotgun (WGS) entry which is preliminary data.</text>
</comment>
<protein>
    <recommendedName>
        <fullName evidence="3">SH3 domain-containing protein</fullName>
    </recommendedName>
</protein>
<sequence length="236" mass="26255">MKWPVVIVLALSLQACNRQDDAPVDKVVASAEDIAQAVTKQPEIPLAKGPYAPRDTCFNVKGADAFRVKLAQVVKDRDVDGMVALAASDIKLDFNGGSGSEELRRRLEDDQWNLWEELDELMGLGCATNNQGGITLPWYFVQNYGSILPQNGMIVTGENVRVMKEPHADAETLRRISWDIVKIDHLMPDDRYQPVTLSDGEKGYIDSDRLRSLLDYRLVASSRNGKWSITSFTAGD</sequence>
<evidence type="ECO:0000313" key="2">
    <source>
        <dbReference type="Proteomes" id="UP000460561"/>
    </source>
</evidence>
<accession>A0A845A995</accession>
<evidence type="ECO:0000313" key="1">
    <source>
        <dbReference type="EMBL" id="MXP25899.1"/>
    </source>
</evidence>
<dbReference type="EMBL" id="WTYQ01000002">
    <property type="protein sequence ID" value="MXP25899.1"/>
    <property type="molecule type" value="Genomic_DNA"/>
</dbReference>
<dbReference type="RefSeq" id="WP_160739069.1">
    <property type="nucleotide sequence ID" value="NZ_WTYQ01000002.1"/>
</dbReference>
<dbReference type="AlphaFoldDB" id="A0A845A995"/>
<dbReference type="OrthoDB" id="7550365at2"/>
<gene>
    <name evidence="1" type="ORF">GRI39_07565</name>
</gene>
<reference evidence="1 2" key="1">
    <citation type="submission" date="2019-12" db="EMBL/GenBank/DDBJ databases">
        <title>Genomic-based taxomic classification of the family Erythrobacteraceae.</title>
        <authorList>
            <person name="Xu L."/>
        </authorList>
    </citation>
    <scope>NUCLEOTIDE SEQUENCE [LARGE SCALE GENOMIC DNA]</scope>
    <source>
        <strain evidence="1 2">DSM 18604</strain>
    </source>
</reference>
<dbReference type="Proteomes" id="UP000460561">
    <property type="component" value="Unassembled WGS sequence"/>
</dbReference>
<name>A0A845A995_9SPHN</name>
<keyword evidence="2" id="KW-1185">Reference proteome</keyword>